<comment type="caution">
    <text evidence="1">The sequence shown here is derived from an EMBL/GenBank/DDBJ whole genome shotgun (WGS) entry which is preliminary data.</text>
</comment>
<dbReference type="Proteomes" id="UP001196413">
    <property type="component" value="Unassembled WGS sequence"/>
</dbReference>
<evidence type="ECO:0000313" key="2">
    <source>
        <dbReference type="Proteomes" id="UP001196413"/>
    </source>
</evidence>
<proteinExistence type="predicted"/>
<keyword evidence="2" id="KW-1185">Reference proteome</keyword>
<accession>A0AAD5NBJ1</accession>
<organism evidence="1 2">
    <name type="scientific">Parelaphostrongylus tenuis</name>
    <name type="common">Meningeal worm</name>
    <dbReference type="NCBI Taxonomy" id="148309"/>
    <lineage>
        <taxon>Eukaryota</taxon>
        <taxon>Metazoa</taxon>
        <taxon>Ecdysozoa</taxon>
        <taxon>Nematoda</taxon>
        <taxon>Chromadorea</taxon>
        <taxon>Rhabditida</taxon>
        <taxon>Rhabditina</taxon>
        <taxon>Rhabditomorpha</taxon>
        <taxon>Strongyloidea</taxon>
        <taxon>Metastrongylidae</taxon>
        <taxon>Parelaphostrongylus</taxon>
    </lineage>
</organism>
<dbReference type="EMBL" id="JAHQIW010004521">
    <property type="protein sequence ID" value="KAJ1362684.1"/>
    <property type="molecule type" value="Genomic_DNA"/>
</dbReference>
<dbReference type="AlphaFoldDB" id="A0AAD5NBJ1"/>
<gene>
    <name evidence="1" type="ORF">KIN20_022334</name>
</gene>
<reference evidence="1" key="1">
    <citation type="submission" date="2021-06" db="EMBL/GenBank/DDBJ databases">
        <title>Parelaphostrongylus tenuis whole genome reference sequence.</title>
        <authorList>
            <person name="Garwood T.J."/>
            <person name="Larsen P.A."/>
            <person name="Fountain-Jones N.M."/>
            <person name="Garbe J.R."/>
            <person name="Macchietto M.G."/>
            <person name="Kania S.A."/>
            <person name="Gerhold R.W."/>
            <person name="Richards J.E."/>
            <person name="Wolf T.M."/>
        </authorList>
    </citation>
    <scope>NUCLEOTIDE SEQUENCE</scope>
    <source>
        <strain evidence="1">MNPRO001-30</strain>
        <tissue evidence="1">Meninges</tissue>
    </source>
</reference>
<sequence>MSVLSAEIKRSTLWQRITTRLAGLKVRVLRNPNKERNSRSPSLRSALSIEPLKESVSDNKFSNSKGFREILNDQSRKLLKNISDFEKDKPIVIRNSDGTMVESANHNSQYIPF</sequence>
<protein>
    <submittedName>
        <fullName evidence="1">Uncharacterized protein</fullName>
    </submittedName>
</protein>
<name>A0AAD5NBJ1_PARTN</name>
<evidence type="ECO:0000313" key="1">
    <source>
        <dbReference type="EMBL" id="KAJ1362684.1"/>
    </source>
</evidence>